<evidence type="ECO:0000256" key="5">
    <source>
        <dbReference type="SAM" id="Phobius"/>
    </source>
</evidence>
<evidence type="ECO:0000256" key="3">
    <source>
        <dbReference type="ARBA" id="ARBA00022989"/>
    </source>
</evidence>
<keyword evidence="4 5" id="KW-0472">Membrane</keyword>
<accession>A0ABZ1YYQ1</accession>
<reference evidence="7" key="1">
    <citation type="submission" date="2022-10" db="EMBL/GenBank/DDBJ databases">
        <title>The complete genomes of actinobacterial strains from the NBC collection.</title>
        <authorList>
            <person name="Joergensen T.S."/>
            <person name="Alvarez Arevalo M."/>
            <person name="Sterndorff E.B."/>
            <person name="Faurdal D."/>
            <person name="Vuksanovic O."/>
            <person name="Mourched A.-S."/>
            <person name="Charusanti P."/>
            <person name="Shaw S."/>
            <person name="Blin K."/>
            <person name="Weber T."/>
        </authorList>
    </citation>
    <scope>NUCLEOTIDE SEQUENCE</scope>
    <source>
        <strain evidence="7">NBC_01482</strain>
    </source>
</reference>
<dbReference type="EMBL" id="CP109441">
    <property type="protein sequence ID" value="WUV48298.1"/>
    <property type="molecule type" value="Genomic_DNA"/>
</dbReference>
<keyword evidence="3 5" id="KW-1133">Transmembrane helix</keyword>
<dbReference type="InterPro" id="IPR010432">
    <property type="entry name" value="RDD"/>
</dbReference>
<evidence type="ECO:0000256" key="2">
    <source>
        <dbReference type="ARBA" id="ARBA00022692"/>
    </source>
</evidence>
<sequence length="122" mass="13457">MSLNAGRPCPDGTIEEPRWPMLIAFAIDLLLHAAIGGAVWLTITKYSPDPEQAIPLAVTAAVATSFVHRTFIQRITGTTLGKAFFGLRLRYPDKTFPTLWQLIKLWCVGTFTVVVTPLQLFG</sequence>
<evidence type="ECO:0000256" key="1">
    <source>
        <dbReference type="ARBA" id="ARBA00004141"/>
    </source>
</evidence>
<keyword evidence="2 5" id="KW-0812">Transmembrane</keyword>
<name>A0ABZ1YYQ1_9NOCA</name>
<dbReference type="RefSeq" id="WP_327101327.1">
    <property type="nucleotide sequence ID" value="NZ_CP109149.1"/>
</dbReference>
<gene>
    <name evidence="7" type="ORF">OG563_08940</name>
</gene>
<organism evidence="7 8">
    <name type="scientific">Nocardia vinacea</name>
    <dbReference type="NCBI Taxonomy" id="96468"/>
    <lineage>
        <taxon>Bacteria</taxon>
        <taxon>Bacillati</taxon>
        <taxon>Actinomycetota</taxon>
        <taxon>Actinomycetes</taxon>
        <taxon>Mycobacteriales</taxon>
        <taxon>Nocardiaceae</taxon>
        <taxon>Nocardia</taxon>
    </lineage>
</organism>
<comment type="subcellular location">
    <subcellularLocation>
        <location evidence="1">Membrane</location>
        <topology evidence="1">Multi-pass membrane protein</topology>
    </subcellularLocation>
</comment>
<protein>
    <submittedName>
        <fullName evidence="7">RDD family protein</fullName>
    </submittedName>
</protein>
<evidence type="ECO:0000256" key="4">
    <source>
        <dbReference type="ARBA" id="ARBA00023136"/>
    </source>
</evidence>
<feature type="domain" description="RDD" evidence="6">
    <location>
        <begin position="22"/>
        <end position="111"/>
    </location>
</feature>
<dbReference type="Pfam" id="PF06271">
    <property type="entry name" value="RDD"/>
    <property type="match status" value="1"/>
</dbReference>
<evidence type="ECO:0000259" key="6">
    <source>
        <dbReference type="Pfam" id="PF06271"/>
    </source>
</evidence>
<proteinExistence type="predicted"/>
<keyword evidence="8" id="KW-1185">Reference proteome</keyword>
<evidence type="ECO:0000313" key="8">
    <source>
        <dbReference type="Proteomes" id="UP001432062"/>
    </source>
</evidence>
<evidence type="ECO:0000313" key="7">
    <source>
        <dbReference type="EMBL" id="WUV48298.1"/>
    </source>
</evidence>
<feature type="transmembrane region" description="Helical" evidence="5">
    <location>
        <begin position="21"/>
        <end position="41"/>
    </location>
</feature>
<feature type="transmembrane region" description="Helical" evidence="5">
    <location>
        <begin position="53"/>
        <end position="72"/>
    </location>
</feature>
<dbReference type="Proteomes" id="UP001432062">
    <property type="component" value="Chromosome"/>
</dbReference>